<dbReference type="GO" id="GO:0017150">
    <property type="term" value="F:tRNA dihydrouridine synthase activity"/>
    <property type="evidence" value="ECO:0007669"/>
    <property type="project" value="InterPro"/>
</dbReference>
<evidence type="ECO:0000256" key="8">
    <source>
        <dbReference type="ARBA" id="ARBA00022884"/>
    </source>
</evidence>
<comment type="cofactor">
    <cofactor evidence="1 12 14">
        <name>FMN</name>
        <dbReference type="ChEBI" id="CHEBI:58210"/>
    </cofactor>
</comment>
<keyword evidence="3" id="KW-0820">tRNA-binding</keyword>
<dbReference type="KEGG" id="gsb:GSUB_05640"/>
<evidence type="ECO:0000256" key="4">
    <source>
        <dbReference type="ARBA" id="ARBA00022630"/>
    </source>
</evidence>
<dbReference type="InterPro" id="IPR013785">
    <property type="entry name" value="Aldolase_TIM"/>
</dbReference>
<dbReference type="InterPro" id="IPR024036">
    <property type="entry name" value="tRNA-dHydroUridine_Synthase_C"/>
</dbReference>
<dbReference type="PIRSF" id="PIRSF006621">
    <property type="entry name" value="Dus"/>
    <property type="match status" value="1"/>
</dbReference>
<dbReference type="PANTHER" id="PTHR45846:SF1">
    <property type="entry name" value="TRNA-DIHYDROURIDINE(47) SYNTHASE [NAD(P)(+)]-LIKE"/>
    <property type="match status" value="1"/>
</dbReference>
<reference evidence="16 17" key="1">
    <citation type="journal article" date="2015" name="Genome Announc.">
        <title>Genomes of Geoalkalibacter ferrihydriticus Z-0531T and Geoalkalibacter subterraneus Red1T, Two Haloalkaliphilic Metal-Reducing Deltaproteobacteria.</title>
        <authorList>
            <person name="Badalamenti J.P."/>
            <person name="Krajmalnik-Brown R."/>
            <person name="Torres C.I."/>
            <person name="Bond D.R."/>
        </authorList>
    </citation>
    <scope>NUCLEOTIDE SEQUENCE [LARGE SCALE GENOMIC DNA]</scope>
    <source>
        <strain evidence="16 17">Red1</strain>
    </source>
</reference>
<keyword evidence="5 12" id="KW-0288">FMN</keyword>
<feature type="binding site" evidence="14">
    <location>
        <position position="168"/>
    </location>
    <ligand>
        <name>FMN</name>
        <dbReference type="ChEBI" id="CHEBI:58210"/>
    </ligand>
</feature>
<proteinExistence type="inferred from homology"/>
<dbReference type="STRING" id="483547.GSUB_05640"/>
<feature type="binding site" evidence="14">
    <location>
        <position position="70"/>
    </location>
    <ligand>
        <name>FMN</name>
        <dbReference type="ChEBI" id="CHEBI:58210"/>
    </ligand>
</feature>
<evidence type="ECO:0000256" key="5">
    <source>
        <dbReference type="ARBA" id="ARBA00022643"/>
    </source>
</evidence>
<evidence type="ECO:0000256" key="12">
    <source>
        <dbReference type="PIRNR" id="PIRNR006621"/>
    </source>
</evidence>
<dbReference type="GO" id="GO:0050660">
    <property type="term" value="F:flavin adenine dinucleotide binding"/>
    <property type="evidence" value="ECO:0007669"/>
    <property type="project" value="InterPro"/>
</dbReference>
<sequence>MKIGNLSLANNLFLAPMAGITDLPFRLIFKSFGVSLVFTEMVSANGLVYNGARTRDLLRSQPREKPLAVQLFGADPDIMARAAALVEEEADVIDINMGCPVKKVVRSGAGSALMREPLRAAAIIRAVRHVTRRPLTVKFRSGWDRDSENYLEVGRMAQEEGADAVTLHPRTRTQGFGGLSDWSHIRKLKQALKIPVIGSGDVLKPADADRLTEQTGCDALMLGRGAYGNPWLARSILNLNNREETSCPPPAKRRQVALLHIDMHLEYFGATRTLGEMRKHLCWYARGLPGAANFRARINSTRSIAEMVRETDAFFSASSDQL</sequence>
<dbReference type="InterPro" id="IPR004652">
    <property type="entry name" value="DusB-like"/>
</dbReference>
<dbReference type="InterPro" id="IPR001269">
    <property type="entry name" value="DUS_fam"/>
</dbReference>
<dbReference type="Pfam" id="PF01207">
    <property type="entry name" value="Dus"/>
    <property type="match status" value="1"/>
</dbReference>
<evidence type="ECO:0000256" key="13">
    <source>
        <dbReference type="PIRSR" id="PIRSR006621-1"/>
    </source>
</evidence>
<dbReference type="Gene3D" id="1.10.1200.80">
    <property type="entry name" value="Putative flavin oxidoreducatase, domain 2"/>
    <property type="match status" value="1"/>
</dbReference>
<gene>
    <name evidence="16" type="ORF">GSUB_05640</name>
</gene>
<name>A0A0B5FRF7_9BACT</name>
<evidence type="ECO:0000313" key="17">
    <source>
        <dbReference type="Proteomes" id="UP000035036"/>
    </source>
</evidence>
<dbReference type="AlphaFoldDB" id="A0A0B5FRF7"/>
<dbReference type="HOGENOM" id="CLU_013299_0_3_7"/>
<keyword evidence="9 12" id="KW-0560">Oxidoreductase</keyword>
<evidence type="ECO:0000256" key="9">
    <source>
        <dbReference type="ARBA" id="ARBA00023002"/>
    </source>
</evidence>
<dbReference type="InterPro" id="IPR018517">
    <property type="entry name" value="tRNA_hU_synthase_CS"/>
</dbReference>
<dbReference type="PANTHER" id="PTHR45846">
    <property type="entry name" value="TRNA-DIHYDROURIDINE(47) SYNTHASE [NAD(P)(+)]-LIKE"/>
    <property type="match status" value="1"/>
</dbReference>
<dbReference type="Proteomes" id="UP000035036">
    <property type="component" value="Chromosome"/>
</dbReference>
<dbReference type="EMBL" id="CP010311">
    <property type="protein sequence ID" value="AJF06151.1"/>
    <property type="molecule type" value="Genomic_DNA"/>
</dbReference>
<dbReference type="RefSeq" id="WP_040199667.1">
    <property type="nucleotide sequence ID" value="NZ_CP010311.1"/>
</dbReference>
<keyword evidence="7" id="KW-0521">NADP</keyword>
<comment type="catalytic activity">
    <reaction evidence="11">
        <text>a 5,6-dihydrouridine in tRNA + NAD(+) = a uridine in tRNA + NADH + H(+)</text>
        <dbReference type="Rhea" id="RHEA:54452"/>
        <dbReference type="Rhea" id="RHEA-COMP:13339"/>
        <dbReference type="Rhea" id="RHEA-COMP:13887"/>
        <dbReference type="ChEBI" id="CHEBI:15378"/>
        <dbReference type="ChEBI" id="CHEBI:57540"/>
        <dbReference type="ChEBI" id="CHEBI:57945"/>
        <dbReference type="ChEBI" id="CHEBI:65315"/>
        <dbReference type="ChEBI" id="CHEBI:74443"/>
    </reaction>
</comment>
<evidence type="ECO:0000256" key="3">
    <source>
        <dbReference type="ARBA" id="ARBA00022555"/>
    </source>
</evidence>
<comment type="catalytic activity">
    <reaction evidence="10">
        <text>a 5,6-dihydrouridine in tRNA + NADP(+) = a uridine in tRNA + NADPH + H(+)</text>
        <dbReference type="Rhea" id="RHEA:23624"/>
        <dbReference type="Rhea" id="RHEA-COMP:13339"/>
        <dbReference type="Rhea" id="RHEA-COMP:13887"/>
        <dbReference type="ChEBI" id="CHEBI:15378"/>
        <dbReference type="ChEBI" id="CHEBI:57783"/>
        <dbReference type="ChEBI" id="CHEBI:58349"/>
        <dbReference type="ChEBI" id="CHEBI:65315"/>
        <dbReference type="ChEBI" id="CHEBI:74443"/>
    </reaction>
</comment>
<evidence type="ECO:0000256" key="1">
    <source>
        <dbReference type="ARBA" id="ARBA00001917"/>
    </source>
</evidence>
<dbReference type="PROSITE" id="PS01136">
    <property type="entry name" value="UPF0034"/>
    <property type="match status" value="1"/>
</dbReference>
<evidence type="ECO:0000313" key="16">
    <source>
        <dbReference type="EMBL" id="AJF06151.1"/>
    </source>
</evidence>
<keyword evidence="17" id="KW-1185">Reference proteome</keyword>
<evidence type="ECO:0000256" key="14">
    <source>
        <dbReference type="PIRSR" id="PIRSR006621-2"/>
    </source>
</evidence>
<accession>A0A0B5FRF7</accession>
<feature type="domain" description="DUS-like FMN-binding" evidence="15">
    <location>
        <begin position="14"/>
        <end position="314"/>
    </location>
</feature>
<evidence type="ECO:0000256" key="11">
    <source>
        <dbReference type="ARBA" id="ARBA00048802"/>
    </source>
</evidence>
<evidence type="ECO:0000256" key="6">
    <source>
        <dbReference type="ARBA" id="ARBA00022694"/>
    </source>
</evidence>
<protein>
    <recommendedName>
        <fullName evidence="12">tRNA-dihydrouridine synthase</fullName>
        <ecNumber evidence="12">1.3.1.-</ecNumber>
    </recommendedName>
</protein>
<dbReference type="CDD" id="cd02801">
    <property type="entry name" value="DUS_like_FMN"/>
    <property type="match status" value="1"/>
</dbReference>
<feature type="binding site" evidence="14">
    <location>
        <begin position="223"/>
        <end position="224"/>
    </location>
    <ligand>
        <name>FMN</name>
        <dbReference type="ChEBI" id="CHEBI:58210"/>
    </ligand>
</feature>
<feature type="active site" description="Proton donor" evidence="13">
    <location>
        <position position="99"/>
    </location>
</feature>
<evidence type="ECO:0000256" key="10">
    <source>
        <dbReference type="ARBA" id="ARBA00048205"/>
    </source>
</evidence>
<evidence type="ECO:0000256" key="2">
    <source>
        <dbReference type="ARBA" id="ARBA00002790"/>
    </source>
</evidence>
<feature type="binding site" evidence="14">
    <location>
        <position position="138"/>
    </location>
    <ligand>
        <name>FMN</name>
        <dbReference type="ChEBI" id="CHEBI:58210"/>
    </ligand>
</feature>
<dbReference type="GO" id="GO:0000049">
    <property type="term" value="F:tRNA binding"/>
    <property type="evidence" value="ECO:0007669"/>
    <property type="project" value="UniProtKB-KW"/>
</dbReference>
<comment type="similarity">
    <text evidence="12">Belongs to the dus family.</text>
</comment>
<evidence type="ECO:0000256" key="7">
    <source>
        <dbReference type="ARBA" id="ARBA00022857"/>
    </source>
</evidence>
<comment type="function">
    <text evidence="2 12">Catalyzes the synthesis of 5,6-dihydrouridine (D), a modified base found in the D-loop of most tRNAs, via the reduction of the C5-C6 double bond in target uridines.</text>
</comment>
<dbReference type="NCBIfam" id="TIGR00737">
    <property type="entry name" value="nifR3_yhdG"/>
    <property type="match status" value="1"/>
</dbReference>
<organism evidence="16 17">
    <name type="scientific">Geoalkalibacter subterraneus</name>
    <dbReference type="NCBI Taxonomy" id="483547"/>
    <lineage>
        <taxon>Bacteria</taxon>
        <taxon>Pseudomonadati</taxon>
        <taxon>Thermodesulfobacteriota</taxon>
        <taxon>Desulfuromonadia</taxon>
        <taxon>Desulfuromonadales</taxon>
        <taxon>Geoalkalibacteraceae</taxon>
        <taxon>Geoalkalibacter</taxon>
    </lineage>
</organism>
<dbReference type="OrthoDB" id="9764501at2"/>
<keyword evidence="8" id="KW-0694">RNA-binding</keyword>
<dbReference type="InterPro" id="IPR035587">
    <property type="entry name" value="DUS-like_FMN-bd"/>
</dbReference>
<keyword evidence="6 12" id="KW-0819">tRNA processing</keyword>
<evidence type="ECO:0000259" key="15">
    <source>
        <dbReference type="Pfam" id="PF01207"/>
    </source>
</evidence>
<dbReference type="SUPFAM" id="SSF51395">
    <property type="entry name" value="FMN-linked oxidoreductases"/>
    <property type="match status" value="1"/>
</dbReference>
<feature type="binding site" evidence="14">
    <location>
        <begin position="16"/>
        <end position="18"/>
    </location>
    <ligand>
        <name>FMN</name>
        <dbReference type="ChEBI" id="CHEBI:58210"/>
    </ligand>
</feature>
<dbReference type="EC" id="1.3.1.-" evidence="12"/>
<dbReference type="Gene3D" id="3.20.20.70">
    <property type="entry name" value="Aldolase class I"/>
    <property type="match status" value="1"/>
</dbReference>
<keyword evidence="4 12" id="KW-0285">Flavoprotein</keyword>
<keyword evidence="14" id="KW-0547">Nucleotide-binding</keyword>